<proteinExistence type="predicted"/>
<keyword evidence="2" id="KW-1185">Reference proteome</keyword>
<gene>
    <name evidence="1" type="ORF">SPARVUS_LOCUS6344709</name>
</gene>
<accession>A0ABN9D1U3</accession>
<reference evidence="1" key="1">
    <citation type="submission" date="2023-05" db="EMBL/GenBank/DDBJ databases">
        <authorList>
            <person name="Stuckert A."/>
        </authorList>
    </citation>
    <scope>NUCLEOTIDE SEQUENCE</scope>
</reference>
<evidence type="ECO:0000313" key="2">
    <source>
        <dbReference type="Proteomes" id="UP001162483"/>
    </source>
</evidence>
<organism evidence="1 2">
    <name type="scientific">Staurois parvus</name>
    <dbReference type="NCBI Taxonomy" id="386267"/>
    <lineage>
        <taxon>Eukaryota</taxon>
        <taxon>Metazoa</taxon>
        <taxon>Chordata</taxon>
        <taxon>Craniata</taxon>
        <taxon>Vertebrata</taxon>
        <taxon>Euteleostomi</taxon>
        <taxon>Amphibia</taxon>
        <taxon>Batrachia</taxon>
        <taxon>Anura</taxon>
        <taxon>Neobatrachia</taxon>
        <taxon>Ranoidea</taxon>
        <taxon>Ranidae</taxon>
        <taxon>Staurois</taxon>
    </lineage>
</organism>
<comment type="caution">
    <text evidence="1">The sequence shown here is derived from an EMBL/GenBank/DDBJ whole genome shotgun (WGS) entry which is preliminary data.</text>
</comment>
<protein>
    <submittedName>
        <fullName evidence="1">Uncharacterized protein</fullName>
    </submittedName>
</protein>
<sequence>MEKIWCKAHHHWTLEQWRCGLWSNKSRFSGNLMDMSGFGGCQENGTCLTTLCQV</sequence>
<name>A0ABN9D1U3_9NEOB</name>
<evidence type="ECO:0000313" key="1">
    <source>
        <dbReference type="EMBL" id="CAI9566248.1"/>
    </source>
</evidence>
<dbReference type="EMBL" id="CATNWA010014026">
    <property type="protein sequence ID" value="CAI9566248.1"/>
    <property type="molecule type" value="Genomic_DNA"/>
</dbReference>
<dbReference type="Proteomes" id="UP001162483">
    <property type="component" value="Unassembled WGS sequence"/>
</dbReference>